<evidence type="ECO:0000256" key="1">
    <source>
        <dbReference type="SAM" id="MobiDB-lite"/>
    </source>
</evidence>
<feature type="compositionally biased region" description="Basic and acidic residues" evidence="1">
    <location>
        <begin position="419"/>
        <end position="434"/>
    </location>
</feature>
<dbReference type="RefSeq" id="XP_015525031.2">
    <property type="nucleotide sequence ID" value="XM_015669545.2"/>
</dbReference>
<keyword evidence="2" id="KW-1133">Transmembrane helix</keyword>
<keyword evidence="2" id="KW-0472">Membrane</keyword>
<accession>A0A6J0CCD5</accession>
<dbReference type="GeneID" id="107228167"/>
<keyword evidence="3" id="KW-1185">Reference proteome</keyword>
<feature type="compositionally biased region" description="Acidic residues" evidence="1">
    <location>
        <begin position="493"/>
        <end position="504"/>
    </location>
</feature>
<name>A0A6J0CCD5_NEOLC</name>
<dbReference type="Pfam" id="PF09772">
    <property type="entry name" value="Tmem26"/>
    <property type="match status" value="1"/>
</dbReference>
<evidence type="ECO:0000313" key="4">
    <source>
        <dbReference type="RefSeq" id="XP_015525031.2"/>
    </source>
</evidence>
<dbReference type="PANTHER" id="PTHR22168">
    <property type="entry name" value="TMEM26 PROTEIN"/>
    <property type="match status" value="1"/>
</dbReference>
<sequence>MAKLLATLKAIITRLVFAAHGFVAIWQVTTFKKNPLYWYLSCPILLLFFEGIFTLTIKENQEWKWFCPSVFLYLSSVVPAIWLLELDKVDRRLKMRDSNINLTDNLNFTNLAGADLKNLEKALGMNIRLPDIQISTETWVTLIEQFLMLILIIGRWMLPKGELTRDQLSQLLLVYIGTAADIIEFFDSFKEGKIAQEPLLVYLTLAIWAWSLMQFTVVLTATKSRKSRLSSGTTVKRKRGVRAQETSCCSIDVWGIALNMALQDGPFLGFRLILIIHYQIVSYMNIFFTCKNTLVILLQLYRLYVVQSEGKIRRKEENLGKREAQSANISIISRSTPTSRKRKREEHGSRRPRRDQDSESDESARETDKYELSPRNLEAATRRTRGGRQDTGYSTSSSRTSSKQDKLQKRENKKKSTSSRRDNSTDEERRGKRSEPKKKKRKRSVEHKDSFKVGAGVEKESPKGSRRGKVRCAEKKEKETDGNGRRRRREASDPEEGEEEEEDEIQRTATETEDEDDEEERSRHRSSSRSSAARSFGSDSEGARRYRRRRRGHEVRD</sequence>
<feature type="transmembrane region" description="Helical" evidence="2">
    <location>
        <begin position="268"/>
        <end position="288"/>
    </location>
</feature>
<evidence type="ECO:0000256" key="2">
    <source>
        <dbReference type="SAM" id="Phobius"/>
    </source>
</evidence>
<feature type="transmembrane region" description="Helical" evidence="2">
    <location>
        <begin position="65"/>
        <end position="84"/>
    </location>
</feature>
<gene>
    <name evidence="4" type="primary">LOC107228167</name>
</gene>
<feature type="compositionally biased region" description="Low complexity" evidence="1">
    <location>
        <begin position="329"/>
        <end position="338"/>
    </location>
</feature>
<feature type="compositionally biased region" description="Basic residues" evidence="1">
    <location>
        <begin position="545"/>
        <end position="557"/>
    </location>
</feature>
<dbReference type="OrthoDB" id="10042902at2759"/>
<keyword evidence="2 4" id="KW-0812">Transmembrane</keyword>
<organism evidence="4">
    <name type="scientific">Neodiprion lecontei</name>
    <name type="common">Redheaded pine sawfly</name>
    <dbReference type="NCBI Taxonomy" id="441921"/>
    <lineage>
        <taxon>Eukaryota</taxon>
        <taxon>Metazoa</taxon>
        <taxon>Ecdysozoa</taxon>
        <taxon>Arthropoda</taxon>
        <taxon>Hexapoda</taxon>
        <taxon>Insecta</taxon>
        <taxon>Pterygota</taxon>
        <taxon>Neoptera</taxon>
        <taxon>Endopterygota</taxon>
        <taxon>Hymenoptera</taxon>
        <taxon>Tenthredinoidea</taxon>
        <taxon>Diprionidae</taxon>
        <taxon>Diprioninae</taxon>
        <taxon>Neodiprion</taxon>
    </lineage>
</organism>
<feature type="transmembrane region" description="Helical" evidence="2">
    <location>
        <begin position="36"/>
        <end position="53"/>
    </location>
</feature>
<dbReference type="InterPro" id="IPR019169">
    <property type="entry name" value="Transmembrane_26"/>
</dbReference>
<feature type="compositionally biased region" description="Basic residues" evidence="1">
    <location>
        <begin position="435"/>
        <end position="445"/>
    </location>
</feature>
<evidence type="ECO:0000313" key="3">
    <source>
        <dbReference type="Proteomes" id="UP000829291"/>
    </source>
</evidence>
<reference evidence="4" key="1">
    <citation type="submission" date="2025-08" db="UniProtKB">
        <authorList>
            <consortium name="RefSeq"/>
        </authorList>
    </citation>
    <scope>IDENTIFICATION</scope>
    <source>
        <tissue evidence="4">Thorax and Abdomen</tissue>
    </source>
</reference>
<feature type="transmembrane region" description="Helical" evidence="2">
    <location>
        <begin position="12"/>
        <end position="30"/>
    </location>
</feature>
<feature type="region of interest" description="Disordered" evidence="1">
    <location>
        <begin position="317"/>
        <end position="557"/>
    </location>
</feature>
<dbReference type="PANTHER" id="PTHR22168:SF8">
    <property type="entry name" value="TRANSMEMBRANE PROTEIN 26"/>
    <property type="match status" value="1"/>
</dbReference>
<feature type="transmembrane region" description="Helical" evidence="2">
    <location>
        <begin position="199"/>
        <end position="221"/>
    </location>
</feature>
<protein>
    <submittedName>
        <fullName evidence="4">Transmembrane protein 26</fullName>
    </submittedName>
</protein>
<dbReference type="FunCoup" id="A0A6J0CCD5">
    <property type="interactions" value="1"/>
</dbReference>
<feature type="compositionally biased region" description="Basic and acidic residues" evidence="1">
    <location>
        <begin position="471"/>
        <end position="484"/>
    </location>
</feature>
<dbReference type="InParanoid" id="A0A6J0CCD5"/>
<dbReference type="KEGG" id="nlo:107228167"/>
<dbReference type="AlphaFoldDB" id="A0A6J0CCD5"/>
<dbReference type="Proteomes" id="UP000829291">
    <property type="component" value="Chromosome 4"/>
</dbReference>
<proteinExistence type="predicted"/>
<feature type="compositionally biased region" description="Basic and acidic residues" evidence="1">
    <location>
        <begin position="345"/>
        <end position="372"/>
    </location>
</feature>
<feature type="compositionally biased region" description="Basic and acidic residues" evidence="1">
    <location>
        <begin position="446"/>
        <end position="463"/>
    </location>
</feature>